<gene>
    <name evidence="2" type="ORF">BcabD6B2_02410</name>
</gene>
<name>A0AAV4LNZ7_BABCB</name>
<comment type="caution">
    <text evidence="2">The sequence shown here is derived from an EMBL/GenBank/DDBJ whole genome shotgun (WGS) entry which is preliminary data.</text>
</comment>
<sequence length="291" mass="31391">MDKYNLDFLPEAARPVVKPCLPFILGGASGCMATTHAQKGRAASNVQGARRGVHEAGALHDDETRPVPYHQRPPEGAPGDADNPLLPKVRRGPLQRCGGRLHRQPCRPRVGADAVESFAAGRPAEELQQRRRHGVSHLQGGGCRQPVEGRDAHHRACDGDERGHAGLLRPGEGGVEPLHPKQVDARRGQQRNQRVVRGHGEPAVRLRQDVLAEAGRRRGAVLGSGGLLRQDVPAVGGQEVLRVLQRLLHADSASHHHHTHTERILRALAPQKALIEASVPTANGSNRGRPS</sequence>
<feature type="compositionally biased region" description="Basic and acidic residues" evidence="1">
    <location>
        <begin position="56"/>
        <end position="65"/>
    </location>
</feature>
<feature type="compositionally biased region" description="Basic residues" evidence="1">
    <location>
        <begin position="88"/>
        <end position="105"/>
    </location>
</feature>
<protein>
    <submittedName>
        <fullName evidence="2">Oxoglutarate/malate translocator protein</fullName>
    </submittedName>
</protein>
<feature type="region of interest" description="Disordered" evidence="1">
    <location>
        <begin position="56"/>
        <end position="105"/>
    </location>
</feature>
<dbReference type="PROSITE" id="PS51257">
    <property type="entry name" value="PROKAR_LIPOPROTEIN"/>
    <property type="match status" value="1"/>
</dbReference>
<dbReference type="Proteomes" id="UP001497744">
    <property type="component" value="Unassembled WGS sequence"/>
</dbReference>
<feature type="region of interest" description="Disordered" evidence="1">
    <location>
        <begin position="135"/>
        <end position="155"/>
    </location>
</feature>
<organism evidence="2 3">
    <name type="scientific">Babesia caballi</name>
    <dbReference type="NCBI Taxonomy" id="5871"/>
    <lineage>
        <taxon>Eukaryota</taxon>
        <taxon>Sar</taxon>
        <taxon>Alveolata</taxon>
        <taxon>Apicomplexa</taxon>
        <taxon>Aconoidasida</taxon>
        <taxon>Piroplasmida</taxon>
        <taxon>Babesiidae</taxon>
        <taxon>Babesia</taxon>
    </lineage>
</organism>
<keyword evidence="3" id="KW-1185">Reference proteome</keyword>
<proteinExistence type="predicted"/>
<evidence type="ECO:0000256" key="1">
    <source>
        <dbReference type="SAM" id="MobiDB-lite"/>
    </source>
</evidence>
<reference evidence="2 3" key="1">
    <citation type="submission" date="2021-06" db="EMBL/GenBank/DDBJ databases">
        <title>Genome sequence of Babesia caballi.</title>
        <authorList>
            <person name="Yamagishi J."/>
            <person name="Kidaka T."/>
            <person name="Ochi A."/>
        </authorList>
    </citation>
    <scope>NUCLEOTIDE SEQUENCE [LARGE SCALE GENOMIC DNA]</scope>
    <source>
        <strain evidence="2">USDA-D6B2</strain>
    </source>
</reference>
<dbReference type="EMBL" id="BPLF01000001">
    <property type="protein sequence ID" value="GIX60806.1"/>
    <property type="molecule type" value="Genomic_DNA"/>
</dbReference>
<dbReference type="AlphaFoldDB" id="A0AAV4LNZ7"/>
<dbReference type="GeneID" id="94192289"/>
<evidence type="ECO:0000313" key="3">
    <source>
        <dbReference type="Proteomes" id="UP001497744"/>
    </source>
</evidence>
<dbReference type="RefSeq" id="XP_067712877.1">
    <property type="nucleotide sequence ID" value="XM_067856776.1"/>
</dbReference>
<accession>A0AAV4LNZ7</accession>
<evidence type="ECO:0000313" key="2">
    <source>
        <dbReference type="EMBL" id="GIX60806.1"/>
    </source>
</evidence>